<dbReference type="EMBL" id="JACGWM010001333">
    <property type="protein sequence ID" value="KAL0293647.1"/>
    <property type="molecule type" value="Genomic_DNA"/>
</dbReference>
<sequence length="274" mass="30257">MLHESAAFSVVLSHSCPPRRATRSVVLSHKISTPPACWPGESKFSSGQLSTQSSAKNTVESRNARCWPSARERRATRFRFYCLQHGSRLPKNPWEQKKKRYLVTKTIGAVLARSNGEQLPKEKPPGSPRTFSTVLYPEPAAFAPSKTALVPFLSPFRLLLCFVPIESKAKCATQESPSFCHPLAYWDSTGFACPLQDSGSARESAGNNRKEGVHVAAAPAPFLVNGAQQVRHLLQKRESTSDNHASARQRVEWPRADLFGYIIQVESRVTGTAV</sequence>
<proteinExistence type="predicted"/>
<name>A0AAW2JHD9_9LAMI</name>
<protein>
    <submittedName>
        <fullName evidence="2">NADH-ubiquinone oxidoreductase chain 2</fullName>
    </submittedName>
</protein>
<reference evidence="2" key="2">
    <citation type="journal article" date="2024" name="Plant">
        <title>Genomic evolution and insights into agronomic trait innovations of Sesamum species.</title>
        <authorList>
            <person name="Miao H."/>
            <person name="Wang L."/>
            <person name="Qu L."/>
            <person name="Liu H."/>
            <person name="Sun Y."/>
            <person name="Le M."/>
            <person name="Wang Q."/>
            <person name="Wei S."/>
            <person name="Zheng Y."/>
            <person name="Lin W."/>
            <person name="Duan Y."/>
            <person name="Cao H."/>
            <person name="Xiong S."/>
            <person name="Wang X."/>
            <person name="Wei L."/>
            <person name="Li C."/>
            <person name="Ma Q."/>
            <person name="Ju M."/>
            <person name="Zhao R."/>
            <person name="Li G."/>
            <person name="Mu C."/>
            <person name="Tian Q."/>
            <person name="Mei H."/>
            <person name="Zhang T."/>
            <person name="Gao T."/>
            <person name="Zhang H."/>
        </authorList>
    </citation>
    <scope>NUCLEOTIDE SEQUENCE</scope>
    <source>
        <strain evidence="2">KEN8</strain>
    </source>
</reference>
<feature type="region of interest" description="Disordered" evidence="1">
    <location>
        <begin position="42"/>
        <end position="64"/>
    </location>
</feature>
<comment type="caution">
    <text evidence="2">The sequence shown here is derived from an EMBL/GenBank/DDBJ whole genome shotgun (WGS) entry which is preliminary data.</text>
</comment>
<gene>
    <name evidence="2" type="ORF">Scaly_3137500</name>
</gene>
<organism evidence="2">
    <name type="scientific">Sesamum calycinum</name>
    <dbReference type="NCBI Taxonomy" id="2727403"/>
    <lineage>
        <taxon>Eukaryota</taxon>
        <taxon>Viridiplantae</taxon>
        <taxon>Streptophyta</taxon>
        <taxon>Embryophyta</taxon>
        <taxon>Tracheophyta</taxon>
        <taxon>Spermatophyta</taxon>
        <taxon>Magnoliopsida</taxon>
        <taxon>eudicotyledons</taxon>
        <taxon>Gunneridae</taxon>
        <taxon>Pentapetalae</taxon>
        <taxon>asterids</taxon>
        <taxon>lamiids</taxon>
        <taxon>Lamiales</taxon>
        <taxon>Pedaliaceae</taxon>
        <taxon>Sesamum</taxon>
    </lineage>
</organism>
<evidence type="ECO:0000256" key="1">
    <source>
        <dbReference type="SAM" id="MobiDB-lite"/>
    </source>
</evidence>
<evidence type="ECO:0000313" key="2">
    <source>
        <dbReference type="EMBL" id="KAL0293647.1"/>
    </source>
</evidence>
<reference evidence="2" key="1">
    <citation type="submission" date="2020-06" db="EMBL/GenBank/DDBJ databases">
        <authorList>
            <person name="Li T."/>
            <person name="Hu X."/>
            <person name="Zhang T."/>
            <person name="Song X."/>
            <person name="Zhang H."/>
            <person name="Dai N."/>
            <person name="Sheng W."/>
            <person name="Hou X."/>
            <person name="Wei L."/>
        </authorList>
    </citation>
    <scope>NUCLEOTIDE SEQUENCE</scope>
    <source>
        <strain evidence="2">KEN8</strain>
        <tissue evidence="2">Leaf</tissue>
    </source>
</reference>
<feature type="compositionally biased region" description="Polar residues" evidence="1">
    <location>
        <begin position="43"/>
        <end position="61"/>
    </location>
</feature>
<dbReference type="AlphaFoldDB" id="A0AAW2JHD9"/>
<accession>A0AAW2JHD9</accession>